<dbReference type="Proteomes" id="UP000028878">
    <property type="component" value="Unassembled WGS sequence"/>
</dbReference>
<protein>
    <submittedName>
        <fullName evidence="1">Uncharacterized protein</fullName>
    </submittedName>
</protein>
<accession>A0A1L1PHQ0</accession>
<dbReference type="EMBL" id="CCAE010000011">
    <property type="protein sequence ID" value="CDN87513.1"/>
    <property type="molecule type" value="Genomic_DNA"/>
</dbReference>
<gene>
    <name evidence="1" type="ORF">BN948_01935</name>
</gene>
<keyword evidence="2" id="KW-1185">Reference proteome</keyword>
<organism evidence="1 2">
    <name type="scientific">Hydrogenophaga intermedia</name>
    <dbReference type="NCBI Taxonomy" id="65786"/>
    <lineage>
        <taxon>Bacteria</taxon>
        <taxon>Pseudomonadati</taxon>
        <taxon>Pseudomonadota</taxon>
        <taxon>Betaproteobacteria</taxon>
        <taxon>Burkholderiales</taxon>
        <taxon>Comamonadaceae</taxon>
        <taxon>Hydrogenophaga</taxon>
    </lineage>
</organism>
<sequence>MAKLPDPLPTANVAGFVAELAREHGVVVIRTKLDQVAEKLTELSGDDVRLDATELALLNLTERGIITAREMNVLILNHIREQRRSGLS</sequence>
<evidence type="ECO:0000313" key="2">
    <source>
        <dbReference type="Proteomes" id="UP000028878"/>
    </source>
</evidence>
<proteinExistence type="predicted"/>
<reference evidence="2" key="1">
    <citation type="submission" date="2014-02" db="EMBL/GenBank/DDBJ databases">
        <authorList>
            <person name="Gan H."/>
        </authorList>
    </citation>
    <scope>NUCLEOTIDE SEQUENCE [LARGE SCALE GENOMIC DNA]</scope>
    <source>
        <strain evidence="2">S1</strain>
    </source>
</reference>
<dbReference type="RefSeq" id="WP_035621401.1">
    <property type="nucleotide sequence ID" value="NZ_CCAE010000011.1"/>
</dbReference>
<name>A0A1L1PHQ0_HYDIT</name>
<evidence type="ECO:0000313" key="1">
    <source>
        <dbReference type="EMBL" id="CDN87513.1"/>
    </source>
</evidence>
<dbReference type="AlphaFoldDB" id="A0A1L1PHQ0"/>
<reference evidence="2" key="2">
    <citation type="submission" date="2014-11" db="EMBL/GenBank/DDBJ databases">
        <title>Draft genome sequence of Hydrogenophaga intermedia S1.</title>
        <authorList>
            <person name="Gan H.M."/>
            <person name="Chew T.H."/>
            <person name="Stolz A."/>
        </authorList>
    </citation>
    <scope>NUCLEOTIDE SEQUENCE [LARGE SCALE GENOMIC DNA]</scope>
    <source>
        <strain evidence="2">S1</strain>
    </source>
</reference>